<dbReference type="EMBL" id="JAQQWK010000012">
    <property type="protein sequence ID" value="KAK8022456.1"/>
    <property type="molecule type" value="Genomic_DNA"/>
</dbReference>
<reference evidence="5 6" key="1">
    <citation type="submission" date="2023-01" db="EMBL/GenBank/DDBJ databases">
        <title>Analysis of 21 Apiospora genomes using comparative genomics revels a genus with tremendous synthesis potential of carbohydrate active enzymes and secondary metabolites.</title>
        <authorList>
            <person name="Sorensen T."/>
        </authorList>
    </citation>
    <scope>NUCLEOTIDE SEQUENCE [LARGE SCALE GENOMIC DNA]</scope>
    <source>
        <strain evidence="5 6">CBS 33761</strain>
    </source>
</reference>
<dbReference type="InterPro" id="IPR017805">
    <property type="entry name" value="SAM_MeTrfase_EasF-type_put"/>
</dbReference>
<dbReference type="Pfam" id="PF10017">
    <property type="entry name" value="Methyltransf_33"/>
    <property type="match status" value="1"/>
</dbReference>
<dbReference type="NCBIfam" id="TIGR03439">
    <property type="entry name" value="methyl_EasF"/>
    <property type="match status" value="1"/>
</dbReference>
<evidence type="ECO:0000256" key="2">
    <source>
        <dbReference type="ARBA" id="ARBA00022679"/>
    </source>
</evidence>
<feature type="domain" description="Histidine-specific methyltransferase SAM-dependent" evidence="4">
    <location>
        <begin position="46"/>
        <end position="346"/>
    </location>
</feature>
<comment type="caution">
    <text evidence="5">The sequence shown here is derived from an EMBL/GenBank/DDBJ whole genome shotgun (WGS) entry which is preliminary data.</text>
</comment>
<dbReference type="PANTHER" id="PTHR43397:SF1">
    <property type="entry name" value="ERGOTHIONEINE BIOSYNTHESIS PROTEIN 1"/>
    <property type="match status" value="1"/>
</dbReference>
<dbReference type="InterPro" id="IPR051128">
    <property type="entry name" value="EgtD_Methyltrsf_superfamily"/>
</dbReference>
<keyword evidence="3" id="KW-0949">S-adenosyl-L-methionine</keyword>
<keyword evidence="6" id="KW-1185">Reference proteome</keyword>
<evidence type="ECO:0000313" key="5">
    <source>
        <dbReference type="EMBL" id="KAK8022456.1"/>
    </source>
</evidence>
<keyword evidence="2" id="KW-0808">Transferase</keyword>
<dbReference type="PANTHER" id="PTHR43397">
    <property type="entry name" value="ERGOTHIONEINE BIOSYNTHESIS PROTEIN 1"/>
    <property type="match status" value="1"/>
</dbReference>
<dbReference type="InterPro" id="IPR019257">
    <property type="entry name" value="MeTrfase_dom"/>
</dbReference>
<gene>
    <name evidence="5" type="ORF">PG993_013223</name>
</gene>
<evidence type="ECO:0000313" key="6">
    <source>
        <dbReference type="Proteomes" id="UP001444661"/>
    </source>
</evidence>
<dbReference type="Gene3D" id="3.40.50.150">
    <property type="entry name" value="Vaccinia Virus protein VP39"/>
    <property type="match status" value="1"/>
</dbReference>
<sequence length="389" mass="43636">MGSTSSSNAKTQIIDVGGSQLTPFFQSLLREALLWTDKPYAPGGHTQRLLPSAFLSDDAGLQIWSELTRAPNYYQTEAEAELILEKADELSRHIQDGTIIMDLGCGDVRKIVPLLQALEKQKKSVTYYAIDLARSSLENGLQRFDSGYNHVQCIGLWGTWDAALAWSKKTLNDPGRPRLYLSLGSIFGNDHPDPSAARLRDWAQKAMRETTAAEETAMMLLTMDATTDRTRLHASYNDNDGLYERFIRNGFRHSNRILGEDWYKDEDWDCRSVLQGDPVMHRSVLRAKRPVAVQSVGLTLEEGTEVDCYENFKYGPEAMSRQFEAAGISAIEQWKAPKADIYQYLLVAKGREKRTPGLQMKSLLWIVGYGSEVVGTLGDGTRTVLDRSI</sequence>
<evidence type="ECO:0000256" key="1">
    <source>
        <dbReference type="ARBA" id="ARBA00022603"/>
    </source>
</evidence>
<name>A0ABR1RX37_9PEZI</name>
<dbReference type="Proteomes" id="UP001444661">
    <property type="component" value="Unassembled WGS sequence"/>
</dbReference>
<protein>
    <recommendedName>
        <fullName evidence="4">Histidine-specific methyltransferase SAM-dependent domain-containing protein</fullName>
    </recommendedName>
</protein>
<organism evidence="5 6">
    <name type="scientific">Apiospora rasikravindrae</name>
    <dbReference type="NCBI Taxonomy" id="990691"/>
    <lineage>
        <taxon>Eukaryota</taxon>
        <taxon>Fungi</taxon>
        <taxon>Dikarya</taxon>
        <taxon>Ascomycota</taxon>
        <taxon>Pezizomycotina</taxon>
        <taxon>Sordariomycetes</taxon>
        <taxon>Xylariomycetidae</taxon>
        <taxon>Amphisphaeriales</taxon>
        <taxon>Apiosporaceae</taxon>
        <taxon>Apiospora</taxon>
    </lineage>
</organism>
<dbReference type="InterPro" id="IPR029063">
    <property type="entry name" value="SAM-dependent_MTases_sf"/>
</dbReference>
<accession>A0ABR1RX37</accession>
<evidence type="ECO:0000259" key="4">
    <source>
        <dbReference type="Pfam" id="PF10017"/>
    </source>
</evidence>
<evidence type="ECO:0000256" key="3">
    <source>
        <dbReference type="ARBA" id="ARBA00022691"/>
    </source>
</evidence>
<keyword evidence="1" id="KW-0489">Methyltransferase</keyword>
<dbReference type="SUPFAM" id="SSF53335">
    <property type="entry name" value="S-adenosyl-L-methionine-dependent methyltransferases"/>
    <property type="match status" value="1"/>
</dbReference>
<proteinExistence type="predicted"/>